<keyword evidence="3 6" id="KW-0808">Transferase</keyword>
<dbReference type="GO" id="GO:0016779">
    <property type="term" value="F:nucleotidyltransferase activity"/>
    <property type="evidence" value="ECO:0007669"/>
    <property type="project" value="UniProtKB-KW"/>
</dbReference>
<comment type="similarity">
    <text evidence="1 6">Belongs to the Arg-specific ADP-ribosyltransferase family.</text>
</comment>
<protein>
    <recommendedName>
        <fullName evidence="6">NAD(P)(+)--arginine ADP-ribosyltransferase</fullName>
        <ecNumber evidence="6">2.4.2.31</ecNumber>
    </recommendedName>
    <alternativeName>
        <fullName evidence="6">Mono(ADP-ribosyl)transferase</fullName>
    </alternativeName>
</protein>
<dbReference type="AlphaFoldDB" id="A0A814P9N8"/>
<dbReference type="EMBL" id="CAJNOH010000673">
    <property type="protein sequence ID" value="CAF1100803.1"/>
    <property type="molecule type" value="Genomic_DNA"/>
</dbReference>
<dbReference type="EC" id="2.4.2.31" evidence="6"/>
<dbReference type="Proteomes" id="UP000663870">
    <property type="component" value="Unassembled WGS sequence"/>
</dbReference>
<dbReference type="SUPFAM" id="SSF56399">
    <property type="entry name" value="ADP-ribosylation"/>
    <property type="match status" value="1"/>
</dbReference>
<reference evidence="7" key="1">
    <citation type="submission" date="2021-02" db="EMBL/GenBank/DDBJ databases">
        <authorList>
            <person name="Nowell W R."/>
        </authorList>
    </citation>
    <scope>NUCLEOTIDE SEQUENCE</scope>
</reference>
<dbReference type="EMBL" id="CAJNOL010001178">
    <property type="protein sequence ID" value="CAF1305933.1"/>
    <property type="molecule type" value="Genomic_DNA"/>
</dbReference>
<keyword evidence="2 6" id="KW-0328">Glycosyltransferase</keyword>
<name>A0A814P9N8_9BILA</name>
<comment type="catalytic activity">
    <reaction evidence="5 6">
        <text>L-arginyl-[protein] + NAD(+) = N(omega)-(ADP-D-ribosyl)-L-arginyl-[protein] + nicotinamide + H(+)</text>
        <dbReference type="Rhea" id="RHEA:19149"/>
        <dbReference type="Rhea" id="RHEA-COMP:10532"/>
        <dbReference type="Rhea" id="RHEA-COMP:15087"/>
        <dbReference type="ChEBI" id="CHEBI:15378"/>
        <dbReference type="ChEBI" id="CHEBI:17154"/>
        <dbReference type="ChEBI" id="CHEBI:29965"/>
        <dbReference type="ChEBI" id="CHEBI:57540"/>
        <dbReference type="ChEBI" id="CHEBI:142554"/>
        <dbReference type="EC" id="2.4.2.31"/>
    </reaction>
</comment>
<evidence type="ECO:0000256" key="1">
    <source>
        <dbReference type="ARBA" id="ARBA00009558"/>
    </source>
</evidence>
<dbReference type="Proteomes" id="UP000663854">
    <property type="component" value="Unassembled WGS sequence"/>
</dbReference>
<gene>
    <name evidence="8" type="ORF">JXQ802_LOCUS29752</name>
    <name evidence="7" type="ORF">PYM288_LOCUS19662</name>
</gene>
<evidence type="ECO:0000256" key="3">
    <source>
        <dbReference type="ARBA" id="ARBA00022679"/>
    </source>
</evidence>
<dbReference type="Gene3D" id="3.90.176.10">
    <property type="entry name" value="Toxin ADP-ribosyltransferase, Chain A, domain 1"/>
    <property type="match status" value="1"/>
</dbReference>
<dbReference type="InterPro" id="IPR000768">
    <property type="entry name" value="ART"/>
</dbReference>
<evidence type="ECO:0000256" key="5">
    <source>
        <dbReference type="ARBA" id="ARBA00047597"/>
    </source>
</evidence>
<proteinExistence type="inferred from homology"/>
<evidence type="ECO:0000313" key="10">
    <source>
        <dbReference type="Proteomes" id="UP000663870"/>
    </source>
</evidence>
<evidence type="ECO:0000313" key="8">
    <source>
        <dbReference type="EMBL" id="CAF1305933.1"/>
    </source>
</evidence>
<keyword evidence="4" id="KW-0548">Nucleotidyltransferase</keyword>
<keyword evidence="10" id="KW-1185">Reference proteome</keyword>
<keyword evidence="6" id="KW-0520">NAD</keyword>
<sequence>MGQRPSWLTDSPIVNKEWVIVDTAVTIRARNYRRSLRRTWECNSFSGIVDDIRTLYLEGDLKAPLGLKAYQDIDKLLKEACSQNDVEKVVKAYTLANSFHALVNSHLANLVSTNNLKDIGMDPDAPFMTYWYGPLDFACILVYDQQLEKYRPNQNQKVYRGMTVPQEVVVSYRVGTRLMNKTFVSTSKCKQVALYFTGKCPDLVTCICIYTLKPGVRRTALDITNLSAVEGEEEIIILPYSTFEVTNVRLTANEPDSIDYTIELQECHNEIDD</sequence>
<evidence type="ECO:0000256" key="2">
    <source>
        <dbReference type="ARBA" id="ARBA00022676"/>
    </source>
</evidence>
<accession>A0A814P9N8</accession>
<dbReference type="GO" id="GO:0106274">
    <property type="term" value="F:NAD+-protein-arginine ADP-ribosyltransferase activity"/>
    <property type="evidence" value="ECO:0007669"/>
    <property type="project" value="UniProtKB-EC"/>
</dbReference>
<evidence type="ECO:0000313" key="9">
    <source>
        <dbReference type="Proteomes" id="UP000663854"/>
    </source>
</evidence>
<evidence type="ECO:0000313" key="7">
    <source>
        <dbReference type="EMBL" id="CAF1100803.1"/>
    </source>
</evidence>
<comment type="caution">
    <text evidence="7">The sequence shown here is derived from an EMBL/GenBank/DDBJ whole genome shotgun (WGS) entry which is preliminary data.</text>
</comment>
<evidence type="ECO:0000256" key="4">
    <source>
        <dbReference type="ARBA" id="ARBA00022695"/>
    </source>
</evidence>
<evidence type="ECO:0000256" key="6">
    <source>
        <dbReference type="RuleBase" id="RU361228"/>
    </source>
</evidence>
<keyword evidence="6" id="KW-0521">NADP</keyword>
<organism evidence="7 9">
    <name type="scientific">Rotaria sordida</name>
    <dbReference type="NCBI Taxonomy" id="392033"/>
    <lineage>
        <taxon>Eukaryota</taxon>
        <taxon>Metazoa</taxon>
        <taxon>Spiralia</taxon>
        <taxon>Gnathifera</taxon>
        <taxon>Rotifera</taxon>
        <taxon>Eurotatoria</taxon>
        <taxon>Bdelloidea</taxon>
        <taxon>Philodinida</taxon>
        <taxon>Philodinidae</taxon>
        <taxon>Rotaria</taxon>
    </lineage>
</organism>
<dbReference type="Pfam" id="PF01129">
    <property type="entry name" value="ART"/>
    <property type="match status" value="1"/>
</dbReference>